<gene>
    <name evidence="2" type="ORF">AAFF_G00022280</name>
</gene>
<dbReference type="AlphaFoldDB" id="A0AAD7R4J6"/>
<keyword evidence="1" id="KW-0812">Transmembrane</keyword>
<accession>A0AAD7R4J6</accession>
<name>A0AAD7R4J6_9TELE</name>
<protein>
    <submittedName>
        <fullName evidence="2">Uncharacterized protein</fullName>
    </submittedName>
</protein>
<feature type="transmembrane region" description="Helical" evidence="1">
    <location>
        <begin position="46"/>
        <end position="65"/>
    </location>
</feature>
<keyword evidence="1" id="KW-1133">Transmembrane helix</keyword>
<keyword evidence="3" id="KW-1185">Reference proteome</keyword>
<dbReference type="Proteomes" id="UP001221898">
    <property type="component" value="Unassembled WGS sequence"/>
</dbReference>
<organism evidence="2 3">
    <name type="scientific">Aldrovandia affinis</name>
    <dbReference type="NCBI Taxonomy" id="143900"/>
    <lineage>
        <taxon>Eukaryota</taxon>
        <taxon>Metazoa</taxon>
        <taxon>Chordata</taxon>
        <taxon>Craniata</taxon>
        <taxon>Vertebrata</taxon>
        <taxon>Euteleostomi</taxon>
        <taxon>Actinopterygii</taxon>
        <taxon>Neopterygii</taxon>
        <taxon>Teleostei</taxon>
        <taxon>Notacanthiformes</taxon>
        <taxon>Halosauridae</taxon>
        <taxon>Aldrovandia</taxon>
    </lineage>
</organism>
<dbReference type="EMBL" id="JAINUG010001091">
    <property type="protein sequence ID" value="KAJ8358219.1"/>
    <property type="molecule type" value="Genomic_DNA"/>
</dbReference>
<comment type="caution">
    <text evidence="2">The sequence shown here is derived from an EMBL/GenBank/DDBJ whole genome shotgun (WGS) entry which is preliminary data.</text>
</comment>
<sequence>RTLHAPTLESSTIKPAPVPLAQFGSYATCRNQVTNPEATSPSDPKTFLMAFGILLLVVAVSVVTWKMLNKHKCVQAETRGAEDRRGHLTGLSADEAPVYGNISTVLKPGFTMNQSRKDLEESVYSNLDMAYPGKTGCLTDQSGTPENNCELYANTITSNQ</sequence>
<evidence type="ECO:0000313" key="2">
    <source>
        <dbReference type="EMBL" id="KAJ8358219.1"/>
    </source>
</evidence>
<evidence type="ECO:0000313" key="3">
    <source>
        <dbReference type="Proteomes" id="UP001221898"/>
    </source>
</evidence>
<reference evidence="2" key="1">
    <citation type="journal article" date="2023" name="Science">
        <title>Genome structures resolve the early diversification of teleost fishes.</title>
        <authorList>
            <person name="Parey E."/>
            <person name="Louis A."/>
            <person name="Montfort J."/>
            <person name="Bouchez O."/>
            <person name="Roques C."/>
            <person name="Iampietro C."/>
            <person name="Lluch J."/>
            <person name="Castinel A."/>
            <person name="Donnadieu C."/>
            <person name="Desvignes T."/>
            <person name="Floi Bucao C."/>
            <person name="Jouanno E."/>
            <person name="Wen M."/>
            <person name="Mejri S."/>
            <person name="Dirks R."/>
            <person name="Jansen H."/>
            <person name="Henkel C."/>
            <person name="Chen W.J."/>
            <person name="Zahm M."/>
            <person name="Cabau C."/>
            <person name="Klopp C."/>
            <person name="Thompson A.W."/>
            <person name="Robinson-Rechavi M."/>
            <person name="Braasch I."/>
            <person name="Lecointre G."/>
            <person name="Bobe J."/>
            <person name="Postlethwait J.H."/>
            <person name="Berthelot C."/>
            <person name="Roest Crollius H."/>
            <person name="Guiguen Y."/>
        </authorList>
    </citation>
    <scope>NUCLEOTIDE SEQUENCE</scope>
    <source>
        <strain evidence="2">NC1722</strain>
    </source>
</reference>
<feature type="non-terminal residue" evidence="2">
    <location>
        <position position="1"/>
    </location>
</feature>
<evidence type="ECO:0000256" key="1">
    <source>
        <dbReference type="SAM" id="Phobius"/>
    </source>
</evidence>
<proteinExistence type="predicted"/>
<keyword evidence="1" id="KW-0472">Membrane</keyword>